<dbReference type="RefSeq" id="WP_067481752.1">
    <property type="nucleotide sequence ID" value="NZ_BJUG01000004.1"/>
</dbReference>
<keyword evidence="1" id="KW-0472">Membrane</keyword>
<protein>
    <recommendedName>
        <fullName evidence="6">Zn-finger containing protein</fullName>
    </recommendedName>
</protein>
<evidence type="ECO:0008006" key="6">
    <source>
        <dbReference type="Google" id="ProtNLM"/>
    </source>
</evidence>
<dbReference type="GeneID" id="77487077"/>
<dbReference type="EMBL" id="BJUG01000004">
    <property type="protein sequence ID" value="GEK36656.1"/>
    <property type="molecule type" value="Genomic_DNA"/>
</dbReference>
<reference evidence="2 5" key="2">
    <citation type="submission" date="2019-07" db="EMBL/GenBank/DDBJ databases">
        <title>Whole genome shotgun sequence of Enterococcus thailandicus NBRC 101867.</title>
        <authorList>
            <person name="Hosoyama A."/>
            <person name="Uohara A."/>
            <person name="Ohji S."/>
            <person name="Ichikawa N."/>
        </authorList>
    </citation>
    <scope>NUCLEOTIDE SEQUENCE [LARGE SCALE GENOMIC DNA]</scope>
    <source>
        <strain evidence="2 5">NBRC 101867</strain>
    </source>
</reference>
<dbReference type="AlphaFoldDB" id="A0A179ESP8"/>
<dbReference type="KEGG" id="eth:CK496_05425"/>
<dbReference type="OrthoDB" id="3174166at2"/>
<dbReference type="EMBL" id="LWMN01000010">
    <property type="protein sequence ID" value="OAQ56256.1"/>
    <property type="molecule type" value="Genomic_DNA"/>
</dbReference>
<evidence type="ECO:0000313" key="3">
    <source>
        <dbReference type="EMBL" id="OAQ56256.1"/>
    </source>
</evidence>
<evidence type="ECO:0000256" key="1">
    <source>
        <dbReference type="SAM" id="Phobius"/>
    </source>
</evidence>
<dbReference type="CDD" id="cd20335">
    <property type="entry name" value="BRcat_RBR"/>
    <property type="match status" value="1"/>
</dbReference>
<comment type="caution">
    <text evidence="3">The sequence shown here is derived from an EMBL/GenBank/DDBJ whole genome shotgun (WGS) entry which is preliminary data.</text>
</comment>
<dbReference type="SUPFAM" id="SSF57783">
    <property type="entry name" value="Zinc beta-ribbon"/>
    <property type="match status" value="1"/>
</dbReference>
<dbReference type="Proteomes" id="UP000078516">
    <property type="component" value="Unassembled WGS sequence"/>
</dbReference>
<reference evidence="3 4" key="1">
    <citation type="submission" date="2016-04" db="EMBL/GenBank/DDBJ databases">
        <title>Draft genome of an Enterococcus thailandicus strain isolated from bovine feces.</title>
        <authorList>
            <person name="Beukers A.G."/>
            <person name="Zaheer R."/>
            <person name="Goji N."/>
            <person name="Cook S.R."/>
            <person name="Amoako K."/>
            <person name="Chaves A.V."/>
            <person name="Ward M.P."/>
            <person name="Mcallister T.A."/>
        </authorList>
    </citation>
    <scope>NUCLEOTIDE SEQUENCE [LARGE SCALE GENOMIC DNA]</scope>
    <source>
        <strain evidence="3 4">F0711D 46</strain>
    </source>
</reference>
<keyword evidence="1" id="KW-1133">Transmembrane helix</keyword>
<organism evidence="3 4">
    <name type="scientific">Enterococcus thailandicus</name>
    <dbReference type="NCBI Taxonomy" id="417368"/>
    <lineage>
        <taxon>Bacteria</taxon>
        <taxon>Bacillati</taxon>
        <taxon>Bacillota</taxon>
        <taxon>Bacilli</taxon>
        <taxon>Lactobacillales</taxon>
        <taxon>Enterococcaceae</taxon>
        <taxon>Enterococcus</taxon>
    </lineage>
</organism>
<name>A0A179ESP8_ENTTH</name>
<gene>
    <name evidence="3" type="ORF">A6E74_02255</name>
    <name evidence="2" type="ORF">ETH01_09430</name>
</gene>
<sequence length="149" mass="18132">MAQVWLQRMIKMYQKYQQLMKGRYAKFDELNRFLLILSLLFSLFSRWLPYESGRLFSLVFLGLLLYRFLSTKIYPRLNENQRFLKKWQMVRNFFQTVTKRKTKTNKKTAYQTYTFFSCPNCQQKQRAPQGRGKIRVTCKKCGTRFETNV</sequence>
<evidence type="ECO:0000313" key="5">
    <source>
        <dbReference type="Proteomes" id="UP000321361"/>
    </source>
</evidence>
<keyword evidence="4" id="KW-1185">Reference proteome</keyword>
<proteinExistence type="predicted"/>
<keyword evidence="1" id="KW-0812">Transmembrane</keyword>
<dbReference type="Proteomes" id="UP000321361">
    <property type="component" value="Unassembled WGS sequence"/>
</dbReference>
<feature type="transmembrane region" description="Helical" evidence="1">
    <location>
        <begin position="55"/>
        <end position="75"/>
    </location>
</feature>
<accession>A0A179ESP8</accession>
<evidence type="ECO:0000313" key="4">
    <source>
        <dbReference type="Proteomes" id="UP000078516"/>
    </source>
</evidence>
<evidence type="ECO:0000313" key="2">
    <source>
        <dbReference type="EMBL" id="GEK36656.1"/>
    </source>
</evidence>